<sequence length="744" mass="82863">MAAVAQHAIIDTGEAFGRLKVIWTDWSKDAVVTVDADDPGSEPEVHVGAGLERRILVERWKVEAGQAPASIPDHVYIGDPESERGKARKKHLDRRDEAWSVLQPILADDGVFDRKRRARLISEASKAAVAAGKRGASVATITANLSKVFHGGMVPDALRPRYAECGAPGQPRPVKEGGKKSGPPPKENRPNGVAVTEELKMLFRQGWDIHDADGNLKHVDCYRYCMRIGFADAVAKLVEDHGSEIPDHAYEALGLPRYEQYLYHYHRERKAWKALIKRLGHRVYALRHRPILKNSTDEAWGPGARFQIDATQVDVYVRSGRNRRRLLWRPTLYVVVDVWSRMIVGFALSLDPPSWIGAMTALANGMTDKREFCAKYGIEIDDEDWPCHHLCAILEGDNGEMKFSGVLGFIKQFGVTVGNVTAYRADWKGIVERRFGLIHAMLSPHVPGFVRPDFRERGAEDYRRQAELTLHELTQAVIRCILQHNNHHRIEDYPLLPEMIADGVSAVPAEMWRWGVAAFGIPPQPNPQAVKFALLEQGFASVRRNGLYFNGVTYSFQGALDDGWFDRVSMTGRGRVPISFDRRFSGVIYVHEPDQTKAPFGFHVAHAIDEERYGNTSHWELLDEHEVAGATAAWADLKEAAHDTQNDTALHGIRSNAEAEMARTPPAPSAAAEVSGIRESTRAEREFETVEQVADYHADMAPAAVFAPTVPSPPSSAPEAPKGQQPNNDNYAAPSLAARLNRRK</sequence>
<dbReference type="Gene3D" id="3.30.420.10">
    <property type="entry name" value="Ribonuclease H-like superfamily/Ribonuclease H"/>
    <property type="match status" value="1"/>
</dbReference>
<evidence type="ECO:0000256" key="1">
    <source>
        <dbReference type="SAM" id="MobiDB-lite"/>
    </source>
</evidence>
<organism evidence="3 4">
    <name type="scientific">Sphingomonas aquatilis</name>
    <dbReference type="NCBI Taxonomy" id="93063"/>
    <lineage>
        <taxon>Bacteria</taxon>
        <taxon>Pseudomonadati</taxon>
        <taxon>Pseudomonadota</taxon>
        <taxon>Alphaproteobacteria</taxon>
        <taxon>Sphingomonadales</taxon>
        <taxon>Sphingomonadaceae</taxon>
        <taxon>Sphingomonas</taxon>
    </lineage>
</organism>
<dbReference type="GO" id="GO:0015074">
    <property type="term" value="P:DNA integration"/>
    <property type="evidence" value="ECO:0007669"/>
    <property type="project" value="InterPro"/>
</dbReference>
<dbReference type="SUPFAM" id="SSF53098">
    <property type="entry name" value="Ribonuclease H-like"/>
    <property type="match status" value="1"/>
</dbReference>
<dbReference type="RefSeq" id="WP_147035635.1">
    <property type="nucleotide sequence ID" value="NZ_JACIDB010000003.1"/>
</dbReference>
<feature type="domain" description="Integrase catalytic" evidence="2">
    <location>
        <begin position="298"/>
        <end position="505"/>
    </location>
</feature>
<evidence type="ECO:0000313" key="3">
    <source>
        <dbReference type="EMBL" id="MBB3875882.1"/>
    </source>
</evidence>
<protein>
    <recommendedName>
        <fullName evidence="2">Integrase catalytic domain-containing protein</fullName>
    </recommendedName>
</protein>
<gene>
    <name evidence="3" type="ORF">GGR47_002123</name>
</gene>
<dbReference type="InterPro" id="IPR036397">
    <property type="entry name" value="RNaseH_sf"/>
</dbReference>
<evidence type="ECO:0000259" key="2">
    <source>
        <dbReference type="PROSITE" id="PS50994"/>
    </source>
</evidence>
<dbReference type="EMBL" id="JACIDB010000003">
    <property type="protein sequence ID" value="MBB3875882.1"/>
    <property type="molecule type" value="Genomic_DNA"/>
</dbReference>
<dbReference type="PROSITE" id="PS50994">
    <property type="entry name" value="INTEGRASE"/>
    <property type="match status" value="1"/>
</dbReference>
<evidence type="ECO:0000313" key="4">
    <source>
        <dbReference type="Proteomes" id="UP000528945"/>
    </source>
</evidence>
<proteinExistence type="predicted"/>
<feature type="region of interest" description="Disordered" evidence="1">
    <location>
        <begin position="161"/>
        <end position="192"/>
    </location>
</feature>
<dbReference type="InterPro" id="IPR001584">
    <property type="entry name" value="Integrase_cat-core"/>
</dbReference>
<feature type="region of interest" description="Disordered" evidence="1">
    <location>
        <begin position="662"/>
        <end position="683"/>
    </location>
</feature>
<dbReference type="Proteomes" id="UP000528945">
    <property type="component" value="Unassembled WGS sequence"/>
</dbReference>
<dbReference type="InterPro" id="IPR012337">
    <property type="entry name" value="RNaseH-like_sf"/>
</dbReference>
<reference evidence="3 4" key="1">
    <citation type="submission" date="2020-08" db="EMBL/GenBank/DDBJ databases">
        <title>Genomic Encyclopedia of Type Strains, Phase IV (KMG-IV): sequencing the most valuable type-strain genomes for metagenomic binning, comparative biology and taxonomic classification.</title>
        <authorList>
            <person name="Goeker M."/>
        </authorList>
    </citation>
    <scope>NUCLEOTIDE SEQUENCE [LARGE SCALE GENOMIC DNA]</scope>
    <source>
        <strain evidence="3 4">DSM 15581</strain>
    </source>
</reference>
<name>A0AAW3TTG6_9SPHN</name>
<comment type="caution">
    <text evidence="3">The sequence shown here is derived from an EMBL/GenBank/DDBJ whole genome shotgun (WGS) entry which is preliminary data.</text>
</comment>
<dbReference type="AlphaFoldDB" id="A0AAW3TTG6"/>
<dbReference type="GO" id="GO:0003676">
    <property type="term" value="F:nucleic acid binding"/>
    <property type="evidence" value="ECO:0007669"/>
    <property type="project" value="InterPro"/>
</dbReference>
<feature type="region of interest" description="Disordered" evidence="1">
    <location>
        <begin position="704"/>
        <end position="744"/>
    </location>
</feature>
<accession>A0AAW3TTG6</accession>
<keyword evidence="4" id="KW-1185">Reference proteome</keyword>